<dbReference type="Pfam" id="PF07609">
    <property type="entry name" value="DUF1572"/>
    <property type="match status" value="1"/>
</dbReference>
<sequence>MTVLTDVHTDFIGVVHQKFSDLMRDVEKAIMQMEEDKLFWTPNNHSNSVAIIIKHMSGNLISRWTDFLTTDGEKPDRNRDEEFESTVETREELLEIWSRGCQVFLEALDTIKSVHLLQTIYIRNEPHTVMEAVIRSLSHTSSHVGQVIYIAKQVTTEEKWTTLSIPKKQK</sequence>
<name>A0A1I5VBF4_9BACI</name>
<protein>
    <recommendedName>
        <fullName evidence="3">DinB superfamily protein</fullName>
    </recommendedName>
</protein>
<dbReference type="RefSeq" id="WP_093534286.1">
    <property type="nucleotide sequence ID" value="NZ_CP183885.1"/>
</dbReference>
<keyword evidence="2" id="KW-1185">Reference proteome</keyword>
<reference evidence="2" key="1">
    <citation type="submission" date="2016-10" db="EMBL/GenBank/DDBJ databases">
        <authorList>
            <person name="Varghese N."/>
            <person name="Submissions S."/>
        </authorList>
    </citation>
    <scope>NUCLEOTIDE SEQUENCE [LARGE SCALE GENOMIC DNA]</scope>
    <source>
        <strain evidence="2">DSM 11706</strain>
    </source>
</reference>
<accession>A0A1I5VBF4</accession>
<dbReference type="Proteomes" id="UP000198734">
    <property type="component" value="Unassembled WGS sequence"/>
</dbReference>
<organism evidence="1 2">
    <name type="scientific">Psychrobacillus psychrotolerans</name>
    <dbReference type="NCBI Taxonomy" id="126156"/>
    <lineage>
        <taxon>Bacteria</taxon>
        <taxon>Bacillati</taxon>
        <taxon>Bacillota</taxon>
        <taxon>Bacilli</taxon>
        <taxon>Bacillales</taxon>
        <taxon>Bacillaceae</taxon>
        <taxon>Psychrobacillus</taxon>
    </lineage>
</organism>
<gene>
    <name evidence="1" type="ORF">SAMN05421670_0739</name>
</gene>
<dbReference type="STRING" id="126156.SAMN05421670_0739"/>
<dbReference type="EMBL" id="FOXU01000001">
    <property type="protein sequence ID" value="SFQ04677.1"/>
    <property type="molecule type" value="Genomic_DNA"/>
</dbReference>
<evidence type="ECO:0008006" key="3">
    <source>
        <dbReference type="Google" id="ProtNLM"/>
    </source>
</evidence>
<dbReference type="InterPro" id="IPR034660">
    <property type="entry name" value="DinB/YfiT-like"/>
</dbReference>
<evidence type="ECO:0000313" key="2">
    <source>
        <dbReference type="Proteomes" id="UP000198734"/>
    </source>
</evidence>
<proteinExistence type="predicted"/>
<dbReference type="Gene3D" id="1.20.120.450">
    <property type="entry name" value="dinb family like domain"/>
    <property type="match status" value="1"/>
</dbReference>
<dbReference type="AlphaFoldDB" id="A0A1I5VBF4"/>
<dbReference type="SUPFAM" id="SSF109854">
    <property type="entry name" value="DinB/YfiT-like putative metalloenzymes"/>
    <property type="match status" value="1"/>
</dbReference>
<dbReference type="OrthoDB" id="68731at2"/>
<dbReference type="InterPro" id="IPR011466">
    <property type="entry name" value="DUF1572"/>
</dbReference>
<evidence type="ECO:0000313" key="1">
    <source>
        <dbReference type="EMBL" id="SFQ04677.1"/>
    </source>
</evidence>